<dbReference type="SMART" id="SM00116">
    <property type="entry name" value="CBS"/>
    <property type="match status" value="2"/>
</dbReference>
<proteinExistence type="predicted"/>
<dbReference type="PANTHER" id="PTHR43080:SF29">
    <property type="entry name" value="OS02G0818000 PROTEIN"/>
    <property type="match status" value="1"/>
</dbReference>
<evidence type="ECO:0000259" key="4">
    <source>
        <dbReference type="PROSITE" id="PS51371"/>
    </source>
</evidence>
<dbReference type="Gene3D" id="3.10.580.10">
    <property type="entry name" value="CBS-domain"/>
    <property type="match status" value="1"/>
</dbReference>
<keyword evidence="6" id="KW-1185">Reference proteome</keyword>
<evidence type="ECO:0000256" key="1">
    <source>
        <dbReference type="ARBA" id="ARBA00023122"/>
    </source>
</evidence>
<feature type="domain" description="BON" evidence="3">
    <location>
        <begin position="193"/>
        <end position="262"/>
    </location>
</feature>
<dbReference type="EMBL" id="BOOO01000004">
    <property type="protein sequence ID" value="GII27533.1"/>
    <property type="molecule type" value="Genomic_DNA"/>
</dbReference>
<dbReference type="InterPro" id="IPR000644">
    <property type="entry name" value="CBS_dom"/>
</dbReference>
<dbReference type="Pfam" id="PF00571">
    <property type="entry name" value="CBS"/>
    <property type="match status" value="2"/>
</dbReference>
<accession>A0A8J3TI97</accession>
<evidence type="ECO:0000256" key="2">
    <source>
        <dbReference type="PROSITE-ProRule" id="PRU00703"/>
    </source>
</evidence>
<dbReference type="InterPro" id="IPR046342">
    <property type="entry name" value="CBS_dom_sf"/>
</dbReference>
<gene>
    <name evidence="5" type="ORF">Pmi06nite_09750</name>
</gene>
<comment type="caution">
    <text evidence="5">The sequence shown here is derived from an EMBL/GenBank/DDBJ whole genome shotgun (WGS) entry which is preliminary data.</text>
</comment>
<sequence>MPAVAERPWHSGTSASCAERRSPVEWEAWPRRGREGLIMHMKVRDVMSRQIVSVNGCTPFRDVAEVLHTHGVSAVPVVDGEGHVLGVVSEADLLRKEEFREQFYGEGYRPPLRVRLRERIGSPGRSPAVKARGETAAQLMTAPAITARPYTSAVSAARLMSEHGVKRLPVVDDEGRLEGVVSRTDLLKTIVRSDEEVAREIRDDIVEGALWADTSHVRVSVADAVVTLSGTMPLRGDVLTLVRMTERVNGVVDVVDRMDWERDDTPEDG</sequence>
<dbReference type="PANTHER" id="PTHR43080">
    <property type="entry name" value="CBS DOMAIN-CONTAINING PROTEIN CBSX3, MITOCHONDRIAL"/>
    <property type="match status" value="1"/>
</dbReference>
<evidence type="ECO:0008006" key="7">
    <source>
        <dbReference type="Google" id="ProtNLM"/>
    </source>
</evidence>
<dbReference type="AlphaFoldDB" id="A0A8J3TI97"/>
<dbReference type="CDD" id="cd04586">
    <property type="entry name" value="CBS_pair_BON_assoc"/>
    <property type="match status" value="1"/>
</dbReference>
<dbReference type="PIRSF" id="PIRSF036990">
    <property type="entry name" value="UCP036990_CBS_BON"/>
    <property type="match status" value="1"/>
</dbReference>
<evidence type="ECO:0000313" key="5">
    <source>
        <dbReference type="EMBL" id="GII27533.1"/>
    </source>
</evidence>
<dbReference type="InterPro" id="IPR051257">
    <property type="entry name" value="Diverse_CBS-Domain"/>
</dbReference>
<organism evidence="5 6">
    <name type="scientific">Planotetraspora mira</name>
    <dbReference type="NCBI Taxonomy" id="58121"/>
    <lineage>
        <taxon>Bacteria</taxon>
        <taxon>Bacillati</taxon>
        <taxon>Actinomycetota</taxon>
        <taxon>Actinomycetes</taxon>
        <taxon>Streptosporangiales</taxon>
        <taxon>Streptosporangiaceae</taxon>
        <taxon>Planotetraspora</taxon>
    </lineage>
</organism>
<dbReference type="PROSITE" id="PS50914">
    <property type="entry name" value="BON"/>
    <property type="match status" value="1"/>
</dbReference>
<dbReference type="Pfam" id="PF04972">
    <property type="entry name" value="BON"/>
    <property type="match status" value="1"/>
</dbReference>
<feature type="domain" description="CBS" evidence="4">
    <location>
        <begin position="140"/>
        <end position="196"/>
    </location>
</feature>
<dbReference type="InterPro" id="IPR017080">
    <property type="entry name" value="UCP036990_CBS_BON"/>
</dbReference>
<name>A0A8J3TI97_9ACTN</name>
<dbReference type="InterPro" id="IPR007055">
    <property type="entry name" value="BON_dom"/>
</dbReference>
<dbReference type="PROSITE" id="PS51371">
    <property type="entry name" value="CBS"/>
    <property type="match status" value="2"/>
</dbReference>
<keyword evidence="1 2" id="KW-0129">CBS domain</keyword>
<dbReference type="SUPFAM" id="SSF54631">
    <property type="entry name" value="CBS-domain pair"/>
    <property type="match status" value="1"/>
</dbReference>
<feature type="domain" description="CBS" evidence="4">
    <location>
        <begin position="47"/>
        <end position="106"/>
    </location>
</feature>
<protein>
    <recommendedName>
        <fullName evidence="7">CBS domain-containing protein</fullName>
    </recommendedName>
</protein>
<evidence type="ECO:0000313" key="6">
    <source>
        <dbReference type="Proteomes" id="UP000650628"/>
    </source>
</evidence>
<evidence type="ECO:0000259" key="3">
    <source>
        <dbReference type="PROSITE" id="PS50914"/>
    </source>
</evidence>
<reference evidence="5 6" key="1">
    <citation type="submission" date="2021-01" db="EMBL/GenBank/DDBJ databases">
        <title>Whole genome shotgun sequence of Planotetraspora mira NBRC 15435.</title>
        <authorList>
            <person name="Komaki H."/>
            <person name="Tamura T."/>
        </authorList>
    </citation>
    <scope>NUCLEOTIDE SEQUENCE [LARGE SCALE GENOMIC DNA]</scope>
    <source>
        <strain evidence="5 6">NBRC 15435</strain>
    </source>
</reference>
<dbReference type="Proteomes" id="UP000650628">
    <property type="component" value="Unassembled WGS sequence"/>
</dbReference>